<evidence type="ECO:0000256" key="1">
    <source>
        <dbReference type="SAM" id="MobiDB-lite"/>
    </source>
</evidence>
<keyword evidence="5" id="KW-1185">Reference proteome</keyword>
<dbReference type="STRING" id="1440053.GCA_000718095_06354"/>
<feature type="compositionally biased region" description="Basic and acidic residues" evidence="1">
    <location>
        <begin position="31"/>
        <end position="42"/>
    </location>
</feature>
<feature type="domain" description="Allophanate hydrolase C-terminal" evidence="3">
    <location>
        <begin position="446"/>
        <end position="569"/>
    </location>
</feature>
<feature type="domain" description="Amidase" evidence="2">
    <location>
        <begin position="54"/>
        <end position="423"/>
    </location>
</feature>
<dbReference type="InterPro" id="IPR014085">
    <property type="entry name" value="Allophanate_hydrolase"/>
</dbReference>
<dbReference type="EMBL" id="AZSP01000019">
    <property type="protein sequence ID" value="PVE13676.1"/>
    <property type="molecule type" value="Genomic_DNA"/>
</dbReference>
<dbReference type="NCBIfam" id="TIGR02713">
    <property type="entry name" value="allophanate_hyd"/>
    <property type="match status" value="1"/>
</dbReference>
<dbReference type="NCBIfam" id="NF006043">
    <property type="entry name" value="PRK08186.1"/>
    <property type="match status" value="1"/>
</dbReference>
<dbReference type="PANTHER" id="PTHR11895">
    <property type="entry name" value="TRANSAMIDASE"/>
    <property type="match status" value="1"/>
</dbReference>
<dbReference type="InterPro" id="IPR053844">
    <property type="entry name" value="AH_C"/>
</dbReference>
<evidence type="ECO:0000259" key="3">
    <source>
        <dbReference type="Pfam" id="PF21986"/>
    </source>
</evidence>
<name>A0A2T7TEY2_9ACTN</name>
<dbReference type="GO" id="GO:0003824">
    <property type="term" value="F:catalytic activity"/>
    <property type="evidence" value="ECO:0007669"/>
    <property type="project" value="InterPro"/>
</dbReference>
<dbReference type="Gene3D" id="3.10.490.10">
    <property type="entry name" value="Gamma-glutamyl cyclotransferase-like"/>
    <property type="match status" value="1"/>
</dbReference>
<dbReference type="Gene3D" id="3.90.1300.10">
    <property type="entry name" value="Amidase signature (AS) domain"/>
    <property type="match status" value="1"/>
</dbReference>
<comment type="caution">
    <text evidence="4">The sequence shown here is derived from an EMBL/GenBank/DDBJ whole genome shotgun (WGS) entry which is preliminary data.</text>
</comment>
<feature type="region of interest" description="Disordered" evidence="1">
    <location>
        <begin position="31"/>
        <end position="56"/>
    </location>
</feature>
<dbReference type="InterPro" id="IPR000120">
    <property type="entry name" value="Amidase"/>
</dbReference>
<dbReference type="InterPro" id="IPR023631">
    <property type="entry name" value="Amidase_dom"/>
</dbReference>
<dbReference type="Pfam" id="PF21986">
    <property type="entry name" value="AH_C"/>
    <property type="match status" value="1"/>
</dbReference>
<dbReference type="Pfam" id="PF01425">
    <property type="entry name" value="Amidase"/>
    <property type="match status" value="1"/>
</dbReference>
<dbReference type="InterPro" id="IPR036928">
    <property type="entry name" value="AS_sf"/>
</dbReference>
<gene>
    <name evidence="4" type="ORF">Y717_14690</name>
</gene>
<sequence length="575" mass="60526">MERFRALRKRFDDGDHGNVWISMRDEEAFRAELERSSARGEEPEPDPGTATPHPMPLNGVLLAVKDNIDVRGLPTTAATPAPLRDPETDAAVVEGLAHAGAIVVGKTNMDQFATGLVGTRSPYGAPVSVSDSSRISGGSSSGSAVAVAAGLVDAALGTDTAGSGRVPAAFNGIIGVKPTLGLVPMTGVVPAAPSYDTVTLFTRDFDTAERVLPQMAKYVHTDPTSRAWPADAPLAAPPVARLGIPRPENLSAMSPQWHAAFDDAVTALDAETFTAQRVDIDGLLRIARLLYEGALVAERAHAFGPELARLGHTADPSIRRIVGAADPSAVDLVRDQQTLRAGIAEARALWERVDALLLPTAPGHPTTEDVAADPIGVNSWLGTYTNFVNLLDMAAVAVPLRTGSRAPMGLTLVGRAFSDRLLLDLAERLRPDLRSTAATWIPAHHRVAVFGAHLTGEPLNHELTGLGARLLKPVRTTDHYRLFRLSTDPAKPGVVDSGEPTGHPGIEGELWALPPAAVSTFLEGIASPLALGRITLDSGESVTGFVCEPRAVVEARDVTSAGGWKRYLQAAGPTG</sequence>
<evidence type="ECO:0000259" key="2">
    <source>
        <dbReference type="Pfam" id="PF01425"/>
    </source>
</evidence>
<evidence type="ECO:0000313" key="4">
    <source>
        <dbReference type="EMBL" id="PVE13676.1"/>
    </source>
</evidence>
<proteinExistence type="predicted"/>
<dbReference type="AlphaFoldDB" id="A0A2T7TEY2"/>
<dbReference type="Proteomes" id="UP000245992">
    <property type="component" value="Unassembled WGS sequence"/>
</dbReference>
<dbReference type="SUPFAM" id="SSF75304">
    <property type="entry name" value="Amidase signature (AS) enzymes"/>
    <property type="match status" value="1"/>
</dbReference>
<reference evidence="4 5" key="1">
    <citation type="submission" date="2013-12" db="EMBL/GenBank/DDBJ databases">
        <title>Annotated genome of Streptomyces scopuliridis.</title>
        <authorList>
            <person name="Olson J.B."/>
        </authorList>
    </citation>
    <scope>NUCLEOTIDE SEQUENCE [LARGE SCALE GENOMIC DNA]</scope>
    <source>
        <strain evidence="4 5">RB72</strain>
    </source>
</reference>
<dbReference type="Gene3D" id="1.20.58.1700">
    <property type="match status" value="1"/>
</dbReference>
<accession>A0A2T7TEY2</accession>
<organism evidence="4 5">
    <name type="scientific">Streptomyces scopuliridis RB72</name>
    <dbReference type="NCBI Taxonomy" id="1440053"/>
    <lineage>
        <taxon>Bacteria</taxon>
        <taxon>Bacillati</taxon>
        <taxon>Actinomycetota</taxon>
        <taxon>Actinomycetes</taxon>
        <taxon>Kitasatosporales</taxon>
        <taxon>Streptomycetaceae</taxon>
        <taxon>Streptomyces</taxon>
    </lineage>
</organism>
<dbReference type="PANTHER" id="PTHR11895:SF169">
    <property type="entry name" value="GLUTAMYL-TRNA(GLN) AMIDOTRANSFERASE"/>
    <property type="match status" value="1"/>
</dbReference>
<evidence type="ECO:0000313" key="5">
    <source>
        <dbReference type="Proteomes" id="UP000245992"/>
    </source>
</evidence>
<protein>
    <submittedName>
        <fullName evidence="4">Uncharacterized protein</fullName>
    </submittedName>
</protein>